<keyword evidence="2" id="KW-1003">Cell membrane</keyword>
<organism evidence="7 8">
    <name type="scientific">Thalassotalea mangrovi</name>
    <dbReference type="NCBI Taxonomy" id="2572245"/>
    <lineage>
        <taxon>Bacteria</taxon>
        <taxon>Pseudomonadati</taxon>
        <taxon>Pseudomonadota</taxon>
        <taxon>Gammaproteobacteria</taxon>
        <taxon>Alteromonadales</taxon>
        <taxon>Colwelliaceae</taxon>
        <taxon>Thalassotalea</taxon>
    </lineage>
</organism>
<dbReference type="RefSeq" id="WP_136734482.1">
    <property type="nucleotide sequence ID" value="NZ_SWDB01000004.1"/>
</dbReference>
<name>A0A4U1B9I4_9GAMM</name>
<keyword evidence="5 6" id="KW-0472">Membrane</keyword>
<dbReference type="EMBL" id="SWDB01000004">
    <property type="protein sequence ID" value="TKB47132.1"/>
    <property type="molecule type" value="Genomic_DNA"/>
</dbReference>
<feature type="transmembrane region" description="Helical" evidence="6">
    <location>
        <begin position="71"/>
        <end position="91"/>
    </location>
</feature>
<keyword evidence="4 6" id="KW-1133">Transmembrane helix</keyword>
<evidence type="ECO:0000256" key="4">
    <source>
        <dbReference type="ARBA" id="ARBA00022989"/>
    </source>
</evidence>
<feature type="transmembrane region" description="Helical" evidence="6">
    <location>
        <begin position="40"/>
        <end position="65"/>
    </location>
</feature>
<dbReference type="GO" id="GO:0015171">
    <property type="term" value="F:amino acid transmembrane transporter activity"/>
    <property type="evidence" value="ECO:0007669"/>
    <property type="project" value="TreeGrafter"/>
</dbReference>
<comment type="caution">
    <text evidence="7">The sequence shown here is derived from an EMBL/GenBank/DDBJ whole genome shotgun (WGS) entry which is preliminary data.</text>
</comment>
<evidence type="ECO:0000313" key="8">
    <source>
        <dbReference type="Proteomes" id="UP000307999"/>
    </source>
</evidence>
<dbReference type="PIRSF" id="PIRSF006324">
    <property type="entry name" value="LeuE"/>
    <property type="match status" value="1"/>
</dbReference>
<feature type="transmembrane region" description="Helical" evidence="6">
    <location>
        <begin position="150"/>
        <end position="170"/>
    </location>
</feature>
<dbReference type="Pfam" id="PF01810">
    <property type="entry name" value="LysE"/>
    <property type="match status" value="1"/>
</dbReference>
<feature type="transmembrane region" description="Helical" evidence="6">
    <location>
        <begin position="6"/>
        <end position="28"/>
    </location>
</feature>
<dbReference type="OrthoDB" id="581870at2"/>
<dbReference type="PANTHER" id="PTHR30086:SF16">
    <property type="entry name" value="AMINO ACID EFFLUX PERMEASE RHTB FAMILY"/>
    <property type="match status" value="1"/>
</dbReference>
<evidence type="ECO:0000256" key="2">
    <source>
        <dbReference type="ARBA" id="ARBA00022475"/>
    </source>
</evidence>
<feature type="transmembrane region" description="Helical" evidence="6">
    <location>
        <begin position="182"/>
        <end position="202"/>
    </location>
</feature>
<evidence type="ECO:0000256" key="5">
    <source>
        <dbReference type="ARBA" id="ARBA00023136"/>
    </source>
</evidence>
<gene>
    <name evidence="7" type="ORF">E8M12_02410</name>
</gene>
<keyword evidence="3 6" id="KW-0812">Transmembrane</keyword>
<dbReference type="GO" id="GO:0005886">
    <property type="term" value="C:plasma membrane"/>
    <property type="evidence" value="ECO:0007669"/>
    <property type="project" value="UniProtKB-SubCell"/>
</dbReference>
<protein>
    <submittedName>
        <fullName evidence="7">LysE family translocator</fullName>
    </submittedName>
</protein>
<evidence type="ECO:0000313" key="7">
    <source>
        <dbReference type="EMBL" id="TKB47132.1"/>
    </source>
</evidence>
<comment type="subcellular location">
    <subcellularLocation>
        <location evidence="1">Cell membrane</location>
        <topology evidence="1">Multi-pass membrane protein</topology>
    </subcellularLocation>
</comment>
<accession>A0A4U1B9I4</accession>
<reference evidence="7 8" key="1">
    <citation type="submission" date="2019-04" db="EMBL/GenBank/DDBJ databases">
        <title>Thalassotalea guangxiensis sp. nov., isolated from sediment of the coastal wetland.</title>
        <authorList>
            <person name="Zheng S."/>
            <person name="Zhang D."/>
        </authorList>
    </citation>
    <scope>NUCLEOTIDE SEQUENCE [LARGE SCALE GENOMIC DNA]</scope>
    <source>
        <strain evidence="7 8">ZS-4</strain>
    </source>
</reference>
<feature type="transmembrane region" description="Helical" evidence="6">
    <location>
        <begin position="118"/>
        <end position="138"/>
    </location>
</feature>
<dbReference type="PANTHER" id="PTHR30086">
    <property type="entry name" value="ARGININE EXPORTER PROTEIN ARGO"/>
    <property type="match status" value="1"/>
</dbReference>
<dbReference type="Proteomes" id="UP000307999">
    <property type="component" value="Unassembled WGS sequence"/>
</dbReference>
<dbReference type="InterPro" id="IPR001123">
    <property type="entry name" value="LeuE-type"/>
</dbReference>
<evidence type="ECO:0000256" key="6">
    <source>
        <dbReference type="SAM" id="Phobius"/>
    </source>
</evidence>
<sequence>MAVELWLSLVLVCILGALSPGPSLALVVRNTMLGGQRAGLATAISHGFGVALYAAIAVTGIGLVIVQSPTLYSIIQYAGAAFLVYLAVNALRSKGTNIKLDYANTDGEPKVHGWRDGFLIAFLNPKLALFFLALFSQFVDVNATLQQQLIMIATVGGIDTLWYCIVAYGLSRGPVLNRLKQNSVIVDKITGIVLIALAIRVVI</sequence>
<evidence type="ECO:0000256" key="1">
    <source>
        <dbReference type="ARBA" id="ARBA00004651"/>
    </source>
</evidence>
<evidence type="ECO:0000256" key="3">
    <source>
        <dbReference type="ARBA" id="ARBA00022692"/>
    </source>
</evidence>
<dbReference type="AlphaFoldDB" id="A0A4U1B9I4"/>
<keyword evidence="8" id="KW-1185">Reference proteome</keyword>
<proteinExistence type="predicted"/>